<evidence type="ECO:0000313" key="2">
    <source>
        <dbReference type="EMBL" id="RIV89750.1"/>
    </source>
</evidence>
<dbReference type="EMBL" id="QXFM01000057">
    <property type="protein sequence ID" value="RIV89750.1"/>
    <property type="molecule type" value="Genomic_DNA"/>
</dbReference>
<dbReference type="AlphaFoldDB" id="A0A3A1PAI4"/>
<dbReference type="InterPro" id="IPR013216">
    <property type="entry name" value="Methyltransf_11"/>
</dbReference>
<dbReference type="PANTHER" id="PTHR43861">
    <property type="entry name" value="TRANS-ACONITATE 2-METHYLTRANSFERASE-RELATED"/>
    <property type="match status" value="1"/>
</dbReference>
<evidence type="ECO:0000313" key="3">
    <source>
        <dbReference type="Proteomes" id="UP000265366"/>
    </source>
</evidence>
<evidence type="ECO:0000259" key="1">
    <source>
        <dbReference type="Pfam" id="PF08241"/>
    </source>
</evidence>
<dbReference type="Gene3D" id="3.40.50.150">
    <property type="entry name" value="Vaccinia Virus protein VP39"/>
    <property type="match status" value="1"/>
</dbReference>
<dbReference type="OrthoDB" id="5298787at2"/>
<dbReference type="InterPro" id="IPR029063">
    <property type="entry name" value="SAM-dependent_MTases_sf"/>
</dbReference>
<protein>
    <submittedName>
        <fullName evidence="2">Class I SAM-dependent methyltransferase</fullName>
    </submittedName>
</protein>
<dbReference type="SUPFAM" id="SSF53335">
    <property type="entry name" value="S-adenosyl-L-methionine-dependent methyltransferases"/>
    <property type="match status" value="1"/>
</dbReference>
<dbReference type="GO" id="GO:0032259">
    <property type="term" value="P:methylation"/>
    <property type="evidence" value="ECO:0007669"/>
    <property type="project" value="UniProtKB-KW"/>
</dbReference>
<reference evidence="2 3" key="1">
    <citation type="submission" date="2018-08" db="EMBL/GenBank/DDBJ databases">
        <title>Erythrobacter zhengii sp.nov., a bacterium isolated from deep-sea sediment.</title>
        <authorList>
            <person name="Fang C."/>
            <person name="Wu Y.-H."/>
            <person name="Sun C."/>
            <person name="Wang H."/>
            <person name="Cheng H."/>
            <person name="Meng F.-X."/>
            <person name="Wang C.-S."/>
            <person name="Xu X.-W."/>
        </authorList>
    </citation>
    <scope>NUCLEOTIDE SEQUENCE [LARGE SCALE GENOMIC DNA]</scope>
    <source>
        <strain evidence="2 3">CCTCC AB 2015396</strain>
    </source>
</reference>
<dbReference type="RefSeq" id="WP_119592115.1">
    <property type="nucleotide sequence ID" value="NZ_QXFM01000057.1"/>
</dbReference>
<proteinExistence type="predicted"/>
<keyword evidence="2" id="KW-0808">Transferase</keyword>
<keyword evidence="2" id="KW-0489">Methyltransferase</keyword>
<dbReference type="GO" id="GO:0008757">
    <property type="term" value="F:S-adenosylmethionine-dependent methyltransferase activity"/>
    <property type="evidence" value="ECO:0007669"/>
    <property type="project" value="InterPro"/>
</dbReference>
<accession>A0A3A1PAI4</accession>
<feature type="domain" description="Methyltransferase type 11" evidence="1">
    <location>
        <begin position="60"/>
        <end position="149"/>
    </location>
</feature>
<comment type="caution">
    <text evidence="2">The sequence shown here is derived from an EMBL/GenBank/DDBJ whole genome shotgun (WGS) entry which is preliminary data.</text>
</comment>
<sequence length="222" mass="25267">MTEPTKDFDIEGNDRFANNEAESAKNYWSGVDFEYYKTKQPWSDFIADRIAQLDPASVFEFGCNAGKNLAVISEKLPGTFISGIDINEAAIAWGREQGLNLAVADERALEVLPDNAFDVIYTVSVLDHLPDPETVFRSMIRVAKRGVFLLEPWLGEEGKVIRNRNLADNRMVDTTPFSYSWDYVRIGKVVAPDWHLDVEPFPMRSNLGRFYQLYRFTPVTQG</sequence>
<dbReference type="CDD" id="cd02440">
    <property type="entry name" value="AdoMet_MTases"/>
    <property type="match status" value="1"/>
</dbReference>
<organism evidence="2 3">
    <name type="scientific">Aurantiacibacter xanthus</name>
    <dbReference type="NCBI Taxonomy" id="1784712"/>
    <lineage>
        <taxon>Bacteria</taxon>
        <taxon>Pseudomonadati</taxon>
        <taxon>Pseudomonadota</taxon>
        <taxon>Alphaproteobacteria</taxon>
        <taxon>Sphingomonadales</taxon>
        <taxon>Erythrobacteraceae</taxon>
        <taxon>Aurantiacibacter</taxon>
    </lineage>
</organism>
<name>A0A3A1PAI4_9SPHN</name>
<dbReference type="Pfam" id="PF08241">
    <property type="entry name" value="Methyltransf_11"/>
    <property type="match status" value="1"/>
</dbReference>
<gene>
    <name evidence="2" type="ORF">D2V17_05645</name>
</gene>
<keyword evidence="3" id="KW-1185">Reference proteome</keyword>
<dbReference type="Proteomes" id="UP000265366">
    <property type="component" value="Unassembled WGS sequence"/>
</dbReference>